<evidence type="ECO:0000256" key="5">
    <source>
        <dbReference type="SAM" id="SignalP"/>
    </source>
</evidence>
<comment type="caution">
    <text evidence="7">The sequence shown here is derived from an EMBL/GenBank/DDBJ whole genome shotgun (WGS) entry which is preliminary data.</text>
</comment>
<evidence type="ECO:0000256" key="4">
    <source>
        <dbReference type="ARBA" id="ARBA00022729"/>
    </source>
</evidence>
<dbReference type="InterPro" id="IPR039424">
    <property type="entry name" value="SBP_5"/>
</dbReference>
<comment type="similarity">
    <text evidence="2">Belongs to the bacterial solute-binding protein 5 family.</text>
</comment>
<protein>
    <submittedName>
        <fullName evidence="7">ABC transporter substrate-binding protein</fullName>
    </submittedName>
</protein>
<dbReference type="Gene3D" id="3.90.76.10">
    <property type="entry name" value="Dipeptide-binding Protein, Domain 1"/>
    <property type="match status" value="1"/>
</dbReference>
<feature type="chain" id="PRO_5045538087" evidence="5">
    <location>
        <begin position="26"/>
        <end position="529"/>
    </location>
</feature>
<feature type="domain" description="Solute-binding protein family 5" evidence="6">
    <location>
        <begin position="78"/>
        <end position="444"/>
    </location>
</feature>
<evidence type="ECO:0000313" key="8">
    <source>
        <dbReference type="Proteomes" id="UP001611548"/>
    </source>
</evidence>
<evidence type="ECO:0000256" key="2">
    <source>
        <dbReference type="ARBA" id="ARBA00005695"/>
    </source>
</evidence>
<dbReference type="Gene3D" id="3.10.105.10">
    <property type="entry name" value="Dipeptide-binding Protein, Domain 3"/>
    <property type="match status" value="1"/>
</dbReference>
<organism evidence="7 8">
    <name type="scientific">Streptomyces pathocidini</name>
    <dbReference type="NCBI Taxonomy" id="1650571"/>
    <lineage>
        <taxon>Bacteria</taxon>
        <taxon>Bacillati</taxon>
        <taxon>Actinomycetota</taxon>
        <taxon>Actinomycetes</taxon>
        <taxon>Kitasatosporales</taxon>
        <taxon>Streptomycetaceae</taxon>
        <taxon>Streptomyces</taxon>
    </lineage>
</organism>
<evidence type="ECO:0000259" key="6">
    <source>
        <dbReference type="Pfam" id="PF00496"/>
    </source>
</evidence>
<evidence type="ECO:0000256" key="1">
    <source>
        <dbReference type="ARBA" id="ARBA00004196"/>
    </source>
</evidence>
<keyword evidence="3" id="KW-0813">Transport</keyword>
<feature type="signal peptide" evidence="5">
    <location>
        <begin position="1"/>
        <end position="25"/>
    </location>
</feature>
<evidence type="ECO:0000256" key="3">
    <source>
        <dbReference type="ARBA" id="ARBA00022448"/>
    </source>
</evidence>
<proteinExistence type="inferred from homology"/>
<gene>
    <name evidence="7" type="ORF">ACH429_01575</name>
</gene>
<keyword evidence="4 5" id="KW-0732">Signal</keyword>
<accession>A0ABW7UJI2</accession>
<dbReference type="PROSITE" id="PS51257">
    <property type="entry name" value="PROKAR_LIPOPROTEIN"/>
    <property type="match status" value="1"/>
</dbReference>
<reference evidence="7 8" key="1">
    <citation type="submission" date="2024-10" db="EMBL/GenBank/DDBJ databases">
        <title>The Natural Products Discovery Center: Release of the First 8490 Sequenced Strains for Exploring Actinobacteria Biosynthetic Diversity.</title>
        <authorList>
            <person name="Kalkreuter E."/>
            <person name="Kautsar S.A."/>
            <person name="Yang D."/>
            <person name="Bader C.D."/>
            <person name="Teijaro C.N."/>
            <person name="Fluegel L."/>
            <person name="Davis C.M."/>
            <person name="Simpson J.R."/>
            <person name="Lauterbach L."/>
            <person name="Steele A.D."/>
            <person name="Gui C."/>
            <person name="Meng S."/>
            <person name="Li G."/>
            <person name="Viehrig K."/>
            <person name="Ye F."/>
            <person name="Su P."/>
            <person name="Kiefer A.F."/>
            <person name="Nichols A."/>
            <person name="Cepeda A.J."/>
            <person name="Yan W."/>
            <person name="Fan B."/>
            <person name="Jiang Y."/>
            <person name="Adhikari A."/>
            <person name="Zheng C.-J."/>
            <person name="Schuster L."/>
            <person name="Cowan T.M."/>
            <person name="Smanski M.J."/>
            <person name="Chevrette M.G."/>
            <person name="De Carvalho L.P.S."/>
            <person name="Shen B."/>
        </authorList>
    </citation>
    <scope>NUCLEOTIDE SEQUENCE [LARGE SCALE GENOMIC DNA]</scope>
    <source>
        <strain evidence="7 8">NPDC020327</strain>
    </source>
</reference>
<dbReference type="Gene3D" id="3.40.190.10">
    <property type="entry name" value="Periplasmic binding protein-like II"/>
    <property type="match status" value="1"/>
</dbReference>
<dbReference type="Pfam" id="PF00496">
    <property type="entry name" value="SBP_bac_5"/>
    <property type="match status" value="1"/>
</dbReference>
<dbReference type="Proteomes" id="UP001611548">
    <property type="component" value="Unassembled WGS sequence"/>
</dbReference>
<dbReference type="InterPro" id="IPR000914">
    <property type="entry name" value="SBP_5_dom"/>
</dbReference>
<dbReference type="PANTHER" id="PTHR30290">
    <property type="entry name" value="PERIPLASMIC BINDING COMPONENT OF ABC TRANSPORTER"/>
    <property type="match status" value="1"/>
</dbReference>
<sequence>MRKRHRWLSGPVGAIVLAGLLAACAPGDGGAGSGEPVTMGTTDEVQSLDPASGYNVGSWLVFNNVFQSLISFPRGATTPQPEAAKSCTFEDGDSSVYRCELKDGLKFSNGNSLTSEDVKYSFERTLRINDPKGPSYLLQSVKSVEAPDDRTVVFRLKSPDATFPMKIASSAGAIVDRTEYPADSLRTDNSAVGSGVYTLDAIDDKRAEFSVNSEYKGAADVQNSGMTMKFFHGDQQGLKKAVETGSVDLAYRGLAAEDIQQLEDSKTADAKGVQVVDGASAEVMHMVFNLKDPVVGKLGVRQAIAYLVDRQALVRDVYRRTAKPLYSVIPAGITGHKTPYFDKYGDRPQPEKAAAALREEGVRGKVKLTLWATPIRYGPSTVPAFKELAQQLNASGLFAADVKSVPLDQYEKGIAAGDYGVYVKGWVPDYPDPDIFVSPFFSENSVIANNYVSERIVDHLIPDTLAQADRLVTAGMFEEIQDIVADDLPVLPLWQGKQYAVARDDVFGIAWSLDASTVPRFWEISKTKG</sequence>
<dbReference type="SUPFAM" id="SSF53850">
    <property type="entry name" value="Periplasmic binding protein-like II"/>
    <property type="match status" value="1"/>
</dbReference>
<dbReference type="InterPro" id="IPR030678">
    <property type="entry name" value="Peptide/Ni-bd"/>
</dbReference>
<name>A0ABW7UJI2_9ACTN</name>
<evidence type="ECO:0000313" key="7">
    <source>
        <dbReference type="EMBL" id="MFI1962831.1"/>
    </source>
</evidence>
<comment type="subcellular location">
    <subcellularLocation>
        <location evidence="1">Cell envelope</location>
    </subcellularLocation>
</comment>
<keyword evidence="8" id="KW-1185">Reference proteome</keyword>
<dbReference type="EMBL" id="JBIRWE010000001">
    <property type="protein sequence ID" value="MFI1962831.1"/>
    <property type="molecule type" value="Genomic_DNA"/>
</dbReference>
<dbReference type="PIRSF" id="PIRSF002741">
    <property type="entry name" value="MppA"/>
    <property type="match status" value="1"/>
</dbReference>
<dbReference type="PANTHER" id="PTHR30290:SF10">
    <property type="entry name" value="PERIPLASMIC OLIGOPEPTIDE-BINDING PROTEIN-RELATED"/>
    <property type="match status" value="1"/>
</dbReference>
<dbReference type="RefSeq" id="WP_398717928.1">
    <property type="nucleotide sequence ID" value="NZ_JBIRWE010000001.1"/>
</dbReference>